<evidence type="ECO:0000259" key="1">
    <source>
        <dbReference type="Pfam" id="PF18962"/>
    </source>
</evidence>
<dbReference type="SMART" id="SM00710">
    <property type="entry name" value="PbH1"/>
    <property type="match status" value="5"/>
</dbReference>
<comment type="caution">
    <text evidence="2">The sequence shown here is derived from an EMBL/GenBank/DDBJ whole genome shotgun (WGS) entry which is preliminary data.</text>
</comment>
<dbReference type="EMBL" id="VSSQ01000064">
    <property type="protein sequence ID" value="MPL72122.1"/>
    <property type="molecule type" value="Genomic_DNA"/>
</dbReference>
<feature type="domain" description="Secretion system C-terminal sorting" evidence="1">
    <location>
        <begin position="465"/>
        <end position="528"/>
    </location>
</feature>
<dbReference type="InterPro" id="IPR006626">
    <property type="entry name" value="PbH1"/>
</dbReference>
<organism evidence="2">
    <name type="scientific">bioreactor metagenome</name>
    <dbReference type="NCBI Taxonomy" id="1076179"/>
    <lineage>
        <taxon>unclassified sequences</taxon>
        <taxon>metagenomes</taxon>
        <taxon>ecological metagenomes</taxon>
    </lineage>
</organism>
<protein>
    <recommendedName>
        <fullName evidence="1">Secretion system C-terminal sorting domain-containing protein</fullName>
    </recommendedName>
</protein>
<dbReference type="InterPro" id="IPR059226">
    <property type="entry name" value="Choice_anch_Q_dom"/>
</dbReference>
<dbReference type="NCBIfam" id="TIGR04183">
    <property type="entry name" value="Por_Secre_tail"/>
    <property type="match status" value="1"/>
</dbReference>
<dbReference type="AlphaFoldDB" id="A0A644U105"/>
<proteinExistence type="predicted"/>
<dbReference type="SUPFAM" id="SSF51126">
    <property type="entry name" value="Pectin lyase-like"/>
    <property type="match status" value="1"/>
</dbReference>
<name>A0A644U105_9ZZZZ</name>
<dbReference type="InterPro" id="IPR012334">
    <property type="entry name" value="Pectin_lyas_fold"/>
</dbReference>
<accession>A0A644U105</accession>
<dbReference type="InterPro" id="IPR011050">
    <property type="entry name" value="Pectin_lyase_fold/virulence"/>
</dbReference>
<gene>
    <name evidence="2" type="ORF">SDC9_17902</name>
</gene>
<evidence type="ECO:0000313" key="2">
    <source>
        <dbReference type="EMBL" id="MPL72122.1"/>
    </source>
</evidence>
<dbReference type="InterPro" id="IPR026444">
    <property type="entry name" value="Secre_tail"/>
</dbReference>
<sequence length="539" mass="58334">MKINLIFTLLLMMLSPLTQLKCQTIYVSDTIEPGTVWNADTVKVIGDVIVPQGVKLQINSGTYVEFQGYFKLDISGSISALGMLNDIIVFTNFDTTGFITDTLSSAGGWAGIRLHNNIVSPDSAVFEYCKIQFAKKFGEYAGDIMGGAIRAENFGNLIVRNSELNSNMVICYTTGVYGAAGGAIYCKNVNQVHIENNIFLNNRSFDVGGAICINEGCHTRIDRNTFKENTAKWWKISGGWIFIGGAGGAISTFDAFAYSPTISNNYCFNNQSITGIIYTSNPEALVYNNVICNNNGVGFFDGHQGSVTRIFNNTIVNNASLSGGIELFSRARVYNNICWGNERYPGQVSDQINMENATLGYQLFNNCVEHGNGGTNSIHEYPEFILPTPGAGLQYDGSDADWNLLDVSPCVNHGAADTTGLHIPAIDILGNPRIIGTAIEMGAYENINVITNIVINPRGSESSGVFPNPGHSSLTVFTDIPNSGFQLFNVSGSLVLNQTIAGSEISMDVGSLEPGIYVYRIISEVNGIIVKTGKWIKVS</sequence>
<reference evidence="2" key="1">
    <citation type="submission" date="2019-08" db="EMBL/GenBank/DDBJ databases">
        <authorList>
            <person name="Kucharzyk K."/>
            <person name="Murdoch R.W."/>
            <person name="Higgins S."/>
            <person name="Loffler F."/>
        </authorList>
    </citation>
    <scope>NUCLEOTIDE SEQUENCE</scope>
</reference>
<dbReference type="Gene3D" id="2.160.20.10">
    <property type="entry name" value="Single-stranded right-handed beta-helix, Pectin lyase-like"/>
    <property type="match status" value="1"/>
</dbReference>
<dbReference type="NCBIfam" id="NF041518">
    <property type="entry name" value="choice_anch_Q"/>
    <property type="match status" value="1"/>
</dbReference>
<dbReference type="Pfam" id="PF18962">
    <property type="entry name" value="Por_Secre_tail"/>
    <property type="match status" value="1"/>
</dbReference>